<organism evidence="2 3">
    <name type="scientific">Rozella allomycis (strain CSF55)</name>
    <dbReference type="NCBI Taxonomy" id="988480"/>
    <lineage>
        <taxon>Eukaryota</taxon>
        <taxon>Fungi</taxon>
        <taxon>Fungi incertae sedis</taxon>
        <taxon>Cryptomycota</taxon>
        <taxon>Cryptomycota incertae sedis</taxon>
        <taxon>Rozella</taxon>
    </lineage>
</organism>
<keyword evidence="1" id="KW-0812">Transmembrane</keyword>
<dbReference type="Proteomes" id="UP000030755">
    <property type="component" value="Unassembled WGS sequence"/>
</dbReference>
<dbReference type="AlphaFoldDB" id="A0A075ANN7"/>
<reference evidence="2 3" key="1">
    <citation type="journal article" date="2013" name="Curr. Biol.">
        <title>Shared signatures of parasitism and phylogenomics unite Cryptomycota and microsporidia.</title>
        <authorList>
            <person name="James T.Y."/>
            <person name="Pelin A."/>
            <person name="Bonen L."/>
            <person name="Ahrendt S."/>
            <person name="Sain D."/>
            <person name="Corradi N."/>
            <person name="Stajich J.E."/>
        </authorList>
    </citation>
    <scope>NUCLEOTIDE SEQUENCE [LARGE SCALE GENOMIC DNA]</scope>
    <source>
        <strain evidence="2 3">CSF55</strain>
    </source>
</reference>
<keyword evidence="1" id="KW-1133">Transmembrane helix</keyword>
<evidence type="ECO:0000313" key="3">
    <source>
        <dbReference type="Proteomes" id="UP000030755"/>
    </source>
</evidence>
<gene>
    <name evidence="2" type="ORF">O9G_005188</name>
</gene>
<proteinExistence type="predicted"/>
<keyword evidence="1" id="KW-0472">Membrane</keyword>
<name>A0A075ANN7_ROZAC</name>
<protein>
    <submittedName>
        <fullName evidence="2">Uncharacterized protein</fullName>
    </submittedName>
</protein>
<dbReference type="HOGENOM" id="CLU_984054_0_0_1"/>
<keyword evidence="3" id="KW-1185">Reference proteome</keyword>
<evidence type="ECO:0000313" key="2">
    <source>
        <dbReference type="EMBL" id="EPZ31520.1"/>
    </source>
</evidence>
<feature type="transmembrane region" description="Helical" evidence="1">
    <location>
        <begin position="151"/>
        <end position="172"/>
    </location>
</feature>
<accession>A0A075ANN7</accession>
<feature type="transmembrane region" description="Helical" evidence="1">
    <location>
        <begin position="192"/>
        <end position="211"/>
    </location>
</feature>
<dbReference type="EMBL" id="KE561210">
    <property type="protein sequence ID" value="EPZ31520.1"/>
    <property type="molecule type" value="Genomic_DNA"/>
</dbReference>
<evidence type="ECO:0000256" key="1">
    <source>
        <dbReference type="SAM" id="Phobius"/>
    </source>
</evidence>
<sequence length="283" mass="33131">MNFSYIIVFLLANISFMFSYKRKDYLRINSRLEVIVENAYRVLHGLSLEWVKSNNEYKLYDLFLKETDKETLANFEEYFNSINENLDTLIIWKANIGNEEPFKMPEIPPTPFYTIKDSSCIVVNVKAIKNSLDEIAILNASSLDRPEPEPYTWSASFIVIIIKLIFIGTIIVMNEFVEKKKKKGRSRLKRRCLILTPAIILSCICFFAWYFPVTSKRHDLNEKYNKLVTEKCEILAVQEERANEIISRLLQSTKILYNANDQFGAHFKDKLPELKLKAQNRKS</sequence>